<sequence>MINLAVNARDAMTTGGRFTVGARNVTLRREDGFPLTGDFVQISLDDTGSGMAPDVLARAFEPLFTTKAQGMGTGLGLPQVFAFCERSGGLATIDSAVGAGTSVRLYLPRARVEDVVARPPAVVHDAGAGALAGLHVLLVEDNGEVAAGTEALLSLLGHRVTYAPTADDALCLIEGAAANDAFDLVISDIHMPGRLNGIDLAEAVEQRPEKLPVILVTGYAEELDRTRTVNVRVLSKPFDIALLDEILLGIREARDARHARHAGT</sequence>
<dbReference type="Gene3D" id="3.40.50.2300">
    <property type="match status" value="1"/>
</dbReference>
<dbReference type="Pfam" id="PF00072">
    <property type="entry name" value="Response_reg"/>
    <property type="match status" value="1"/>
</dbReference>
<evidence type="ECO:0000256" key="4">
    <source>
        <dbReference type="ARBA" id="ARBA00022741"/>
    </source>
</evidence>
<accession>A0A6J5JVX6</accession>
<evidence type="ECO:0000313" key="12">
    <source>
        <dbReference type="Proteomes" id="UP000494322"/>
    </source>
</evidence>
<name>A0A6J5JVX6_9BURK</name>
<proteinExistence type="predicted"/>
<evidence type="ECO:0000256" key="8">
    <source>
        <dbReference type="PROSITE-ProRule" id="PRU00169"/>
    </source>
</evidence>
<evidence type="ECO:0000259" key="9">
    <source>
        <dbReference type="PROSITE" id="PS50109"/>
    </source>
</evidence>
<dbReference type="SMART" id="SM00448">
    <property type="entry name" value="REC"/>
    <property type="match status" value="1"/>
</dbReference>
<keyword evidence="5 11" id="KW-0418">Kinase</keyword>
<dbReference type="InterPro" id="IPR011006">
    <property type="entry name" value="CheY-like_superfamily"/>
</dbReference>
<dbReference type="EMBL" id="CABWIK020000077">
    <property type="protein sequence ID" value="CAB3975580.1"/>
    <property type="molecule type" value="Genomic_DNA"/>
</dbReference>
<dbReference type="PANTHER" id="PTHR43065">
    <property type="entry name" value="SENSOR HISTIDINE KINASE"/>
    <property type="match status" value="1"/>
</dbReference>
<dbReference type="PANTHER" id="PTHR43065:SF46">
    <property type="entry name" value="C4-DICARBOXYLATE TRANSPORT SENSOR PROTEIN DCTB"/>
    <property type="match status" value="1"/>
</dbReference>
<evidence type="ECO:0000259" key="10">
    <source>
        <dbReference type="PROSITE" id="PS50110"/>
    </source>
</evidence>
<keyword evidence="6" id="KW-0067">ATP-binding</keyword>
<dbReference type="SMART" id="SM00387">
    <property type="entry name" value="HATPase_c"/>
    <property type="match status" value="1"/>
</dbReference>
<dbReference type="EC" id="2.7.13.3" evidence="2"/>
<feature type="domain" description="Histidine kinase" evidence="9">
    <location>
        <begin position="1"/>
        <end position="111"/>
    </location>
</feature>
<evidence type="ECO:0000256" key="7">
    <source>
        <dbReference type="ARBA" id="ARBA00023012"/>
    </source>
</evidence>
<dbReference type="InterPro" id="IPR003594">
    <property type="entry name" value="HATPase_dom"/>
</dbReference>
<dbReference type="InterPro" id="IPR005467">
    <property type="entry name" value="His_kinase_dom"/>
</dbReference>
<keyword evidence="4" id="KW-0547">Nucleotide-binding</keyword>
<dbReference type="PRINTS" id="PR00344">
    <property type="entry name" value="BCTRLSENSOR"/>
</dbReference>
<keyword evidence="8" id="KW-0597">Phosphoprotein</keyword>
<dbReference type="Proteomes" id="UP000494322">
    <property type="component" value="Unassembled WGS sequence"/>
</dbReference>
<dbReference type="GO" id="GO:0000160">
    <property type="term" value="P:phosphorelay signal transduction system"/>
    <property type="evidence" value="ECO:0007669"/>
    <property type="project" value="UniProtKB-KW"/>
</dbReference>
<dbReference type="GO" id="GO:0004673">
    <property type="term" value="F:protein histidine kinase activity"/>
    <property type="evidence" value="ECO:0007669"/>
    <property type="project" value="UniProtKB-EC"/>
</dbReference>
<dbReference type="PROSITE" id="PS50110">
    <property type="entry name" value="RESPONSE_REGULATORY"/>
    <property type="match status" value="1"/>
</dbReference>
<evidence type="ECO:0000256" key="5">
    <source>
        <dbReference type="ARBA" id="ARBA00022777"/>
    </source>
</evidence>
<gene>
    <name evidence="11" type="ORF">BCO9919_06927</name>
</gene>
<feature type="modified residue" description="4-aspartylphosphate" evidence="8">
    <location>
        <position position="188"/>
    </location>
</feature>
<dbReference type="SUPFAM" id="SSF55874">
    <property type="entry name" value="ATPase domain of HSP90 chaperone/DNA topoisomerase II/histidine kinase"/>
    <property type="match status" value="1"/>
</dbReference>
<evidence type="ECO:0000256" key="1">
    <source>
        <dbReference type="ARBA" id="ARBA00000085"/>
    </source>
</evidence>
<dbReference type="InterPro" id="IPR036890">
    <property type="entry name" value="HATPase_C_sf"/>
</dbReference>
<dbReference type="Pfam" id="PF02518">
    <property type="entry name" value="HATPase_c"/>
    <property type="match status" value="1"/>
</dbReference>
<evidence type="ECO:0000256" key="3">
    <source>
        <dbReference type="ARBA" id="ARBA00022679"/>
    </source>
</evidence>
<protein>
    <recommendedName>
        <fullName evidence="2">histidine kinase</fullName>
        <ecNumber evidence="2">2.7.13.3</ecNumber>
    </recommendedName>
</protein>
<dbReference type="AlphaFoldDB" id="A0A6J5JVX6"/>
<dbReference type="GO" id="GO:0005524">
    <property type="term" value="F:ATP binding"/>
    <property type="evidence" value="ECO:0007669"/>
    <property type="project" value="UniProtKB-KW"/>
</dbReference>
<dbReference type="InterPro" id="IPR004358">
    <property type="entry name" value="Sig_transdc_His_kin-like_C"/>
</dbReference>
<comment type="catalytic activity">
    <reaction evidence="1">
        <text>ATP + protein L-histidine = ADP + protein N-phospho-L-histidine.</text>
        <dbReference type="EC" id="2.7.13.3"/>
    </reaction>
</comment>
<dbReference type="Gene3D" id="3.30.565.10">
    <property type="entry name" value="Histidine kinase-like ATPase, C-terminal domain"/>
    <property type="match status" value="1"/>
</dbReference>
<evidence type="ECO:0000313" key="11">
    <source>
        <dbReference type="EMBL" id="CAB3975580.1"/>
    </source>
</evidence>
<organism evidence="11 12">
    <name type="scientific">Burkholderia cenocepacia</name>
    <dbReference type="NCBI Taxonomy" id="95486"/>
    <lineage>
        <taxon>Bacteria</taxon>
        <taxon>Pseudomonadati</taxon>
        <taxon>Pseudomonadota</taxon>
        <taxon>Betaproteobacteria</taxon>
        <taxon>Burkholderiales</taxon>
        <taxon>Burkholderiaceae</taxon>
        <taxon>Burkholderia</taxon>
        <taxon>Burkholderia cepacia complex</taxon>
    </lineage>
</organism>
<evidence type="ECO:0000256" key="2">
    <source>
        <dbReference type="ARBA" id="ARBA00012438"/>
    </source>
</evidence>
<dbReference type="InterPro" id="IPR001789">
    <property type="entry name" value="Sig_transdc_resp-reg_receiver"/>
</dbReference>
<reference evidence="11 12" key="1">
    <citation type="submission" date="2020-04" db="EMBL/GenBank/DDBJ databases">
        <authorList>
            <person name="Depoorter E."/>
        </authorList>
    </citation>
    <scope>NUCLEOTIDE SEQUENCE [LARGE SCALE GENOMIC DNA]</scope>
    <source>
        <strain evidence="11 12">BCC0132</strain>
    </source>
</reference>
<evidence type="ECO:0000256" key="6">
    <source>
        <dbReference type="ARBA" id="ARBA00022840"/>
    </source>
</evidence>
<keyword evidence="3" id="KW-0808">Transferase</keyword>
<dbReference type="SUPFAM" id="SSF52172">
    <property type="entry name" value="CheY-like"/>
    <property type="match status" value="1"/>
</dbReference>
<dbReference type="PROSITE" id="PS50109">
    <property type="entry name" value="HIS_KIN"/>
    <property type="match status" value="1"/>
</dbReference>
<feature type="domain" description="Response regulatory" evidence="10">
    <location>
        <begin position="135"/>
        <end position="251"/>
    </location>
</feature>
<keyword evidence="7" id="KW-0902">Two-component regulatory system</keyword>